<evidence type="ECO:0000313" key="2">
    <source>
        <dbReference type="Proteomes" id="UP001216510"/>
    </source>
</evidence>
<proteinExistence type="predicted"/>
<dbReference type="EMBL" id="CP119083">
    <property type="protein sequence ID" value="WEF34799.1"/>
    <property type="molecule type" value="Genomic_DNA"/>
</dbReference>
<evidence type="ECO:0000313" key="1">
    <source>
        <dbReference type="EMBL" id="WEF34799.1"/>
    </source>
</evidence>
<accession>A0ABY8BFX0</accession>
<protein>
    <submittedName>
        <fullName evidence="1">Uncharacterized protein</fullName>
    </submittedName>
</protein>
<gene>
    <name evidence="1" type="ORF">PX653_08570</name>
</gene>
<keyword evidence="2" id="KW-1185">Reference proteome</keyword>
<name>A0ABY8BFX0_9BURK</name>
<dbReference type="RefSeq" id="WP_277417470.1">
    <property type="nucleotide sequence ID" value="NZ_CP119083.1"/>
</dbReference>
<dbReference type="Proteomes" id="UP001216510">
    <property type="component" value="Chromosome"/>
</dbReference>
<reference evidence="1 2" key="1">
    <citation type="submission" date="2023-02" db="EMBL/GenBank/DDBJ databases">
        <title>Gemone sequence of Telluria chitinolytica ACM 3522T.</title>
        <authorList>
            <person name="Frediansyah A."/>
            <person name="Miess H."/>
            <person name="Gross H."/>
        </authorList>
    </citation>
    <scope>NUCLEOTIDE SEQUENCE [LARGE SCALE GENOMIC DNA]</scope>
    <source>
        <strain evidence="1 2">ACM 3522</strain>
    </source>
</reference>
<organism evidence="1 2">
    <name type="scientific">Pseudoduganella chitinolytica</name>
    <dbReference type="NCBI Taxonomy" id="34070"/>
    <lineage>
        <taxon>Bacteria</taxon>
        <taxon>Pseudomonadati</taxon>
        <taxon>Pseudomonadota</taxon>
        <taxon>Betaproteobacteria</taxon>
        <taxon>Burkholderiales</taxon>
        <taxon>Oxalobacteraceae</taxon>
        <taxon>Telluria group</taxon>
        <taxon>Pseudoduganella</taxon>
    </lineage>
</organism>
<sequence length="249" mass="26050">MARPPADVRRRPVAPRRQRGAALLLLLAVASVGFAAVLLGAFAGTDVERQREQRTLARLALASDALVGFAALNGRLPRPAISATDGREASEPCADEAACSGFLPWVTLAVEGADSWGKRLRYSVTPLYTSAPIQRLGAVATKRVQTRDGNGELRYVVGQETCMLAADCAPAVVYSQGRANLGTSVAGLAQANGVAGNIDEIANDGATTTFVRRPASVDPRAPGGQFDDLLVALPLAALYDRMAAARTLP</sequence>